<protein>
    <recommendedName>
        <fullName evidence="3">Tubulin-like CetZ C-terminal domain-containing protein</fullName>
    </recommendedName>
</protein>
<organism evidence="4 5">
    <name type="scientific">Halolamina pelagica</name>
    <dbReference type="NCBI Taxonomy" id="699431"/>
    <lineage>
        <taxon>Archaea</taxon>
        <taxon>Methanobacteriati</taxon>
        <taxon>Methanobacteriota</taxon>
        <taxon>Stenosarchaea group</taxon>
        <taxon>Halobacteria</taxon>
        <taxon>Halobacteriales</taxon>
        <taxon>Haloferacaceae</taxon>
    </lineage>
</organism>
<name>A0A0P7GPX4_9EURY</name>
<comment type="caution">
    <text evidence="4">The sequence shown here is derived from an EMBL/GenBank/DDBJ whole genome shotgun (WGS) entry which is preliminary data.</text>
</comment>
<evidence type="ECO:0000259" key="3">
    <source>
        <dbReference type="Pfam" id="PF21011"/>
    </source>
</evidence>
<keyword evidence="2" id="KW-0342">GTP-binding</keyword>
<evidence type="ECO:0000256" key="2">
    <source>
        <dbReference type="ARBA" id="ARBA00023134"/>
    </source>
</evidence>
<dbReference type="OrthoDB" id="269955at2157"/>
<dbReference type="Gene3D" id="3.30.1330.20">
    <property type="entry name" value="Tubulin/FtsZ, C-terminal domain"/>
    <property type="match status" value="1"/>
</dbReference>
<evidence type="ECO:0000313" key="5">
    <source>
        <dbReference type="Proteomes" id="UP000050535"/>
    </source>
</evidence>
<dbReference type="STRING" id="699431.SY89_01931"/>
<dbReference type="GO" id="GO:0005525">
    <property type="term" value="F:GTP binding"/>
    <property type="evidence" value="ECO:0007669"/>
    <property type="project" value="UniProtKB-KW"/>
</dbReference>
<keyword evidence="1" id="KW-0547">Nucleotide-binding</keyword>
<keyword evidence="5" id="KW-1185">Reference proteome</keyword>
<reference evidence="5" key="1">
    <citation type="submission" date="2013-11" db="EMBL/GenBank/DDBJ databases">
        <authorList>
            <person name="Hoang H.T."/>
            <person name="Killian M.L."/>
            <person name="Madson D.M."/>
            <person name="Arruda P.H.E."/>
            <person name="Sun D."/>
            <person name="Schwartz K.J."/>
            <person name="Yoon K."/>
        </authorList>
    </citation>
    <scope>NUCLEOTIDE SEQUENCE [LARGE SCALE GENOMIC DNA]</scope>
    <source>
        <strain evidence="5">CDK2</strain>
    </source>
</reference>
<dbReference type="AlphaFoldDB" id="A0A0P7GPX4"/>
<feature type="domain" description="Tubulin-like CetZ C-terminal" evidence="3">
    <location>
        <begin position="3"/>
        <end position="94"/>
    </location>
</feature>
<dbReference type="EMBL" id="LGUC01000001">
    <property type="protein sequence ID" value="KPN31188.1"/>
    <property type="molecule type" value="Genomic_DNA"/>
</dbReference>
<dbReference type="InterPro" id="IPR048737">
    <property type="entry name" value="CetZ_C"/>
</dbReference>
<dbReference type="Pfam" id="PF21011">
    <property type="entry name" value="CetZ_C"/>
    <property type="match status" value="1"/>
</dbReference>
<proteinExistence type="predicted"/>
<accession>A0A0P7GPX4</accession>
<gene>
    <name evidence="4" type="ORF">SY89_01931</name>
</gene>
<evidence type="ECO:0000313" key="4">
    <source>
        <dbReference type="EMBL" id="KPN31188.1"/>
    </source>
</evidence>
<sequence length="110" mass="11906">MGEGGYATIGHWREQVREPPSLLGRLLSATETPDEIESYSTIETAVRRSLFRHRSAEADLSRATRALLVTMGPPAWLNREAIVDARRSLDEAIAGGGSAGATRRSRTAAT</sequence>
<dbReference type="InterPro" id="IPR037103">
    <property type="entry name" value="Tubulin/FtsZ-like_C"/>
</dbReference>
<dbReference type="Proteomes" id="UP000050535">
    <property type="component" value="Unassembled WGS sequence"/>
</dbReference>
<evidence type="ECO:0000256" key="1">
    <source>
        <dbReference type="ARBA" id="ARBA00022741"/>
    </source>
</evidence>